<comment type="similarity">
    <text evidence="4">Belongs to the metallo-dependent hydrolases superfamily. MTA/SAH deaminase family.</text>
</comment>
<dbReference type="EC" id="3.5.4.28" evidence="4"/>
<evidence type="ECO:0000313" key="6">
    <source>
        <dbReference type="EMBL" id="MXR52242.1"/>
    </source>
</evidence>
<dbReference type="PANTHER" id="PTHR43794:SF11">
    <property type="entry name" value="AMIDOHYDROLASE-RELATED DOMAIN-CONTAINING PROTEIN"/>
    <property type="match status" value="1"/>
</dbReference>
<dbReference type="EC" id="3.5.4.31" evidence="4"/>
<evidence type="ECO:0000259" key="5">
    <source>
        <dbReference type="Pfam" id="PF01979"/>
    </source>
</evidence>
<comment type="function">
    <text evidence="4">Catalyzes the deamination of 5-methylthioadenosine and S-adenosyl-L-homocysteine into 5-methylthioinosine and S-inosyl-L-homocysteine, respectively. Is also able to deaminate adenosine.</text>
</comment>
<feature type="binding site" evidence="4">
    <location>
        <position position="184"/>
    </location>
    <ligand>
        <name>substrate</name>
    </ligand>
</feature>
<evidence type="ECO:0000256" key="2">
    <source>
        <dbReference type="ARBA" id="ARBA00022801"/>
    </source>
</evidence>
<comment type="caution">
    <text evidence="6">The sequence shown here is derived from an EMBL/GenBank/DDBJ whole genome shotgun (WGS) entry which is preliminary data.</text>
</comment>
<dbReference type="Gene3D" id="2.30.40.10">
    <property type="entry name" value="Urease, subunit C, domain 1"/>
    <property type="match status" value="1"/>
</dbReference>
<comment type="cofactor">
    <cofactor evidence="4">
        <name>Zn(2+)</name>
        <dbReference type="ChEBI" id="CHEBI:29105"/>
    </cofactor>
    <text evidence="4">Binds 1 zinc ion per subunit.</text>
</comment>
<dbReference type="Pfam" id="PF01979">
    <property type="entry name" value="Amidohydro_1"/>
    <property type="match status" value="1"/>
</dbReference>
<evidence type="ECO:0000256" key="1">
    <source>
        <dbReference type="ARBA" id="ARBA00022723"/>
    </source>
</evidence>
<feature type="binding site" evidence="4">
    <location>
        <position position="64"/>
    </location>
    <ligand>
        <name>Zn(2+)</name>
        <dbReference type="ChEBI" id="CHEBI:29105"/>
    </ligand>
</feature>
<reference evidence="6 7" key="1">
    <citation type="submission" date="2019-12" db="EMBL/GenBank/DDBJ databases">
        <title>Isolation and characterization of three novel carbon monoxide-oxidizing members of Halobacteria from salione crusts and soils.</title>
        <authorList>
            <person name="Myers M.R."/>
            <person name="King G.M."/>
        </authorList>
    </citation>
    <scope>NUCLEOTIDE SEQUENCE [LARGE SCALE GENOMIC DNA]</scope>
    <source>
        <strain evidence="6 7">WSH3</strain>
    </source>
</reference>
<keyword evidence="2 4" id="KW-0378">Hydrolase</keyword>
<dbReference type="EMBL" id="WUUT01000004">
    <property type="protein sequence ID" value="MXR52242.1"/>
    <property type="molecule type" value="Genomic_DNA"/>
</dbReference>
<dbReference type="AlphaFoldDB" id="A0A6B0TA46"/>
<feature type="binding site" evidence="4">
    <location>
        <position position="62"/>
    </location>
    <ligand>
        <name>Zn(2+)</name>
        <dbReference type="ChEBI" id="CHEBI:29105"/>
    </ligand>
</feature>
<evidence type="ECO:0000256" key="3">
    <source>
        <dbReference type="ARBA" id="ARBA00022833"/>
    </source>
</evidence>
<evidence type="ECO:0000313" key="7">
    <source>
        <dbReference type="Proteomes" id="UP000466535"/>
    </source>
</evidence>
<comment type="caution">
    <text evidence="4">Lacks conserved residue(s) required for the propagation of feature annotation.</text>
</comment>
<dbReference type="GO" id="GO:0090614">
    <property type="term" value="F:5'-methylthioadenosine deaminase activity"/>
    <property type="evidence" value="ECO:0007669"/>
    <property type="project" value="UniProtKB-UniRule"/>
</dbReference>
<feature type="binding site" evidence="4">
    <location>
        <position position="299"/>
    </location>
    <ligand>
        <name>substrate</name>
    </ligand>
</feature>
<dbReference type="FunFam" id="3.20.20.140:FF:000014">
    <property type="entry name" value="5-methylthioadenosine/S-adenosylhomocysteine deaminase"/>
    <property type="match status" value="1"/>
</dbReference>
<comment type="catalytic activity">
    <reaction evidence="4">
        <text>S-adenosyl-L-homocysteine + H2O + H(+) = S-inosyl-L-homocysteine + NH4(+)</text>
        <dbReference type="Rhea" id="RHEA:20716"/>
        <dbReference type="ChEBI" id="CHEBI:15377"/>
        <dbReference type="ChEBI" id="CHEBI:15378"/>
        <dbReference type="ChEBI" id="CHEBI:28938"/>
        <dbReference type="ChEBI" id="CHEBI:57856"/>
        <dbReference type="ChEBI" id="CHEBI:57985"/>
        <dbReference type="EC" id="3.5.4.28"/>
    </reaction>
</comment>
<proteinExistence type="inferred from homology"/>
<dbReference type="OrthoDB" id="372084at2157"/>
<keyword evidence="3 4" id="KW-0862">Zinc</keyword>
<dbReference type="InterPro" id="IPR050287">
    <property type="entry name" value="MTA/SAH_deaminase"/>
</dbReference>
<dbReference type="InterPro" id="IPR011059">
    <property type="entry name" value="Metal-dep_hydrolase_composite"/>
</dbReference>
<dbReference type="RefSeq" id="WP_159764368.1">
    <property type="nucleotide sequence ID" value="NZ_WUUT01000004.1"/>
</dbReference>
<dbReference type="GO" id="GO:0046872">
    <property type="term" value="F:metal ion binding"/>
    <property type="evidence" value="ECO:0007669"/>
    <property type="project" value="UniProtKB-KW"/>
</dbReference>
<gene>
    <name evidence="4" type="primary">mtaD</name>
    <name evidence="6" type="ORF">GRX03_11590</name>
</gene>
<dbReference type="CDD" id="cd01298">
    <property type="entry name" value="ATZ_TRZ_like"/>
    <property type="match status" value="1"/>
</dbReference>
<keyword evidence="7" id="KW-1185">Reference proteome</keyword>
<dbReference type="PANTHER" id="PTHR43794">
    <property type="entry name" value="AMINOHYDROLASE SSNA-RELATED"/>
    <property type="match status" value="1"/>
</dbReference>
<organism evidence="6 7">
    <name type="scientific">Halovenus carboxidivorans</name>
    <dbReference type="NCBI Taxonomy" id="2692199"/>
    <lineage>
        <taxon>Archaea</taxon>
        <taxon>Methanobacteriati</taxon>
        <taxon>Methanobacteriota</taxon>
        <taxon>Stenosarchaea group</taxon>
        <taxon>Halobacteria</taxon>
        <taxon>Halobacteriales</taxon>
        <taxon>Haloarculaceae</taxon>
        <taxon>Halovenus</taxon>
    </lineage>
</organism>
<protein>
    <recommendedName>
        <fullName evidence="4">5-methylthioadenosine/S-adenosylhomocysteine deaminase</fullName>
        <shortName evidence="4">MTA/SAH deaminase</shortName>
        <ecNumber evidence="4">3.5.4.28</ecNumber>
        <ecNumber evidence="4">3.5.4.31</ecNumber>
    </recommendedName>
</protein>
<feature type="binding site" evidence="4">
    <location>
        <position position="91"/>
    </location>
    <ligand>
        <name>substrate</name>
    </ligand>
</feature>
<dbReference type="SUPFAM" id="SSF51338">
    <property type="entry name" value="Composite domain of metallo-dependent hydrolases"/>
    <property type="match status" value="2"/>
</dbReference>
<dbReference type="InterPro" id="IPR023512">
    <property type="entry name" value="Deaminase_MtaD/DadD"/>
</dbReference>
<keyword evidence="1 4" id="KW-0479">Metal-binding</keyword>
<dbReference type="GO" id="GO:0050270">
    <property type="term" value="F:S-adenosylhomocysteine deaminase activity"/>
    <property type="evidence" value="ECO:0007669"/>
    <property type="project" value="UniProtKB-UniRule"/>
</dbReference>
<dbReference type="InterPro" id="IPR006680">
    <property type="entry name" value="Amidohydro-rel"/>
</dbReference>
<sequence length="432" mass="46358">MDTLAVTGGEVLRPDHSIDPADVLIDTVTGTIDAVVEPGEVDADRELDASGGLVVPGLVNAHTHVAMTLFRGSADDKQLDDWLQEDIWPVEAELQAGDVRAGAALGIAEMIRSGTTAFADMYFFMPEVAAVVEEAGVRARLGHGAITVGKDDEAAHEDFRAGLEFAREYDGTADGRVRTMFTPHSLTTVDESFYREYVPKAREDDIPIHFHANETENEVDPLVEEYDQRPLEYADDLGLLAENSFLAHGVHVDDREIELLAERETAVIHNPASNMKLASGMAPVQKLLDAGVPVGLGTDGAASNNDLDMFDEMRDAAMIGKLAAGDARAVDAPAAVEMATAGSAAAVGFDSGRIEAGANADLAVIDLDKPHLTPRHDLLSHLVYAVKGSDVRHTVCDGTVLMADRELQTLDLEEVIDDARERAEALFDRAQA</sequence>
<comment type="catalytic activity">
    <reaction evidence="4">
        <text>S-methyl-5'-thioadenosine + H2O + H(+) = S-methyl-5'-thioinosine + NH4(+)</text>
        <dbReference type="Rhea" id="RHEA:25025"/>
        <dbReference type="ChEBI" id="CHEBI:15377"/>
        <dbReference type="ChEBI" id="CHEBI:15378"/>
        <dbReference type="ChEBI" id="CHEBI:17509"/>
        <dbReference type="ChEBI" id="CHEBI:28938"/>
        <dbReference type="ChEBI" id="CHEBI:48595"/>
        <dbReference type="EC" id="3.5.4.31"/>
    </reaction>
</comment>
<feature type="binding site" evidence="4">
    <location>
        <position position="214"/>
    </location>
    <ligand>
        <name>substrate</name>
    </ligand>
</feature>
<dbReference type="Gene3D" id="3.20.20.140">
    <property type="entry name" value="Metal-dependent hydrolases"/>
    <property type="match status" value="1"/>
</dbReference>
<dbReference type="InterPro" id="IPR032466">
    <property type="entry name" value="Metal_Hydrolase"/>
</dbReference>
<accession>A0A6B0TA46</accession>
<dbReference type="Proteomes" id="UP000466535">
    <property type="component" value="Unassembled WGS sequence"/>
</dbReference>
<feature type="binding site" evidence="4">
    <location>
        <position position="211"/>
    </location>
    <ligand>
        <name>Zn(2+)</name>
        <dbReference type="ChEBI" id="CHEBI:29105"/>
    </ligand>
</feature>
<name>A0A6B0TA46_9EURY</name>
<dbReference type="SUPFAM" id="SSF51556">
    <property type="entry name" value="Metallo-dependent hydrolases"/>
    <property type="match status" value="1"/>
</dbReference>
<dbReference type="HAMAP" id="MF_01281">
    <property type="entry name" value="MTA_SAH_deamin"/>
    <property type="match status" value="1"/>
</dbReference>
<feature type="binding site" evidence="4">
    <location>
        <position position="299"/>
    </location>
    <ligand>
        <name>Zn(2+)</name>
        <dbReference type="ChEBI" id="CHEBI:29105"/>
    </ligand>
</feature>
<feature type="domain" description="Amidohydrolase-related" evidence="5">
    <location>
        <begin position="53"/>
        <end position="400"/>
    </location>
</feature>
<evidence type="ECO:0000256" key="4">
    <source>
        <dbReference type="HAMAP-Rule" id="MF_01281"/>
    </source>
</evidence>